<dbReference type="InParanoid" id="A0A1Y2G3C3"/>
<dbReference type="RefSeq" id="XP_021875117.1">
    <property type="nucleotide sequence ID" value="XM_022029326.1"/>
</dbReference>
<organism evidence="2 3">
    <name type="scientific">Lobosporangium transversale</name>
    <dbReference type="NCBI Taxonomy" id="64571"/>
    <lineage>
        <taxon>Eukaryota</taxon>
        <taxon>Fungi</taxon>
        <taxon>Fungi incertae sedis</taxon>
        <taxon>Mucoromycota</taxon>
        <taxon>Mortierellomycotina</taxon>
        <taxon>Mortierellomycetes</taxon>
        <taxon>Mortierellales</taxon>
        <taxon>Mortierellaceae</taxon>
        <taxon>Lobosporangium</taxon>
    </lineage>
</organism>
<accession>A0A1Y2G3C3</accession>
<evidence type="ECO:0000313" key="2">
    <source>
        <dbReference type="EMBL" id="ORY91443.1"/>
    </source>
</evidence>
<dbReference type="OrthoDB" id="2424341at2759"/>
<gene>
    <name evidence="2" type="ORF">BCR41DRAFT_402616</name>
</gene>
<sequence>MTHTGRIRVQGCDFKDNEKENVFILFLPLYLRSPISLTANNRYLAFALDWANRSSLEYGVRQGDPLKPDVTIRKYIFEAAYAETKSSKDKRSLHLFVEDQWSLMRFAKDTIDENLRNERVVMEIPCLQVFARLPHSGAHTRTAALQRKAVFNWPRSRWPRSKQPRSKRPHSLPQSNDGLLRGQIASPSHLGYDGQGFTNNTKS</sequence>
<evidence type="ECO:0000256" key="1">
    <source>
        <dbReference type="SAM" id="MobiDB-lite"/>
    </source>
</evidence>
<feature type="compositionally biased region" description="Basic residues" evidence="1">
    <location>
        <begin position="157"/>
        <end position="170"/>
    </location>
</feature>
<comment type="caution">
    <text evidence="2">The sequence shown here is derived from an EMBL/GenBank/DDBJ whole genome shotgun (WGS) entry which is preliminary data.</text>
</comment>
<dbReference type="EMBL" id="MCFF01000101">
    <property type="protein sequence ID" value="ORY91443.1"/>
    <property type="molecule type" value="Genomic_DNA"/>
</dbReference>
<feature type="region of interest" description="Disordered" evidence="1">
    <location>
        <begin position="156"/>
        <end position="203"/>
    </location>
</feature>
<protein>
    <submittedName>
        <fullName evidence="2">Uncharacterized protein</fullName>
    </submittedName>
</protein>
<proteinExistence type="predicted"/>
<dbReference type="AlphaFoldDB" id="A0A1Y2G3C3"/>
<evidence type="ECO:0000313" key="3">
    <source>
        <dbReference type="Proteomes" id="UP000193648"/>
    </source>
</evidence>
<dbReference type="Proteomes" id="UP000193648">
    <property type="component" value="Unassembled WGS sequence"/>
</dbReference>
<keyword evidence="3" id="KW-1185">Reference proteome</keyword>
<dbReference type="GeneID" id="33571169"/>
<name>A0A1Y2G3C3_9FUNG</name>
<reference evidence="2 3" key="1">
    <citation type="submission" date="2016-07" db="EMBL/GenBank/DDBJ databases">
        <title>Pervasive Adenine N6-methylation of Active Genes in Fungi.</title>
        <authorList>
            <consortium name="DOE Joint Genome Institute"/>
            <person name="Mondo S.J."/>
            <person name="Dannebaum R.O."/>
            <person name="Kuo R.C."/>
            <person name="Labutti K."/>
            <person name="Haridas S."/>
            <person name="Kuo A."/>
            <person name="Salamov A."/>
            <person name="Ahrendt S.R."/>
            <person name="Lipzen A."/>
            <person name="Sullivan W."/>
            <person name="Andreopoulos W.B."/>
            <person name="Clum A."/>
            <person name="Lindquist E."/>
            <person name="Daum C."/>
            <person name="Ramamoorthy G.K."/>
            <person name="Gryganskyi A."/>
            <person name="Culley D."/>
            <person name="Magnuson J.K."/>
            <person name="James T.Y."/>
            <person name="O'Malley M.A."/>
            <person name="Stajich J.E."/>
            <person name="Spatafora J.W."/>
            <person name="Visel A."/>
            <person name="Grigoriev I.V."/>
        </authorList>
    </citation>
    <scope>NUCLEOTIDE SEQUENCE [LARGE SCALE GENOMIC DNA]</scope>
    <source>
        <strain evidence="2 3">NRRL 3116</strain>
    </source>
</reference>